<dbReference type="EMBL" id="CAJPWZ010001789">
    <property type="protein sequence ID" value="CAG2223476.1"/>
    <property type="molecule type" value="Genomic_DNA"/>
</dbReference>
<gene>
    <name evidence="8" type="ORF">MEDL_36776</name>
</gene>
<accession>A0A8S3SP21</accession>
<keyword evidence="9" id="KW-1185">Reference proteome</keyword>
<evidence type="ECO:0000256" key="2">
    <source>
        <dbReference type="ARBA" id="ARBA00010313"/>
    </source>
</evidence>
<protein>
    <submittedName>
        <fullName evidence="8">WTAP</fullName>
    </submittedName>
</protein>
<dbReference type="InterPro" id="IPR033757">
    <property type="entry name" value="WTAP"/>
</dbReference>
<feature type="compositionally biased region" description="Basic and acidic residues" evidence="7">
    <location>
        <begin position="383"/>
        <end position="395"/>
    </location>
</feature>
<feature type="region of interest" description="Disordered" evidence="7">
    <location>
        <begin position="353"/>
        <end position="485"/>
    </location>
</feature>
<evidence type="ECO:0000256" key="3">
    <source>
        <dbReference type="ARBA" id="ARBA00022664"/>
    </source>
</evidence>
<dbReference type="GO" id="GO:0016556">
    <property type="term" value="P:mRNA modification"/>
    <property type="evidence" value="ECO:0007669"/>
    <property type="project" value="InterPro"/>
</dbReference>
<evidence type="ECO:0000256" key="4">
    <source>
        <dbReference type="ARBA" id="ARBA00023187"/>
    </source>
</evidence>
<dbReference type="GO" id="GO:0005634">
    <property type="term" value="C:nucleus"/>
    <property type="evidence" value="ECO:0007669"/>
    <property type="project" value="UniProtKB-SubCell"/>
</dbReference>
<name>A0A8S3SP21_MYTED</name>
<comment type="caution">
    <text evidence="8">The sequence shown here is derived from an EMBL/GenBank/DDBJ whole genome shotgun (WGS) entry which is preliminary data.</text>
</comment>
<dbReference type="Pfam" id="PF17098">
    <property type="entry name" value="Wtap"/>
    <property type="match status" value="1"/>
</dbReference>
<evidence type="ECO:0000256" key="5">
    <source>
        <dbReference type="ARBA" id="ARBA00023242"/>
    </source>
</evidence>
<dbReference type="GO" id="GO:0006397">
    <property type="term" value="P:mRNA processing"/>
    <property type="evidence" value="ECO:0007669"/>
    <property type="project" value="UniProtKB-KW"/>
</dbReference>
<reference evidence="8" key="1">
    <citation type="submission" date="2021-03" db="EMBL/GenBank/DDBJ databases">
        <authorList>
            <person name="Bekaert M."/>
        </authorList>
    </citation>
    <scope>NUCLEOTIDE SEQUENCE</scope>
</reference>
<comment type="subcellular location">
    <subcellularLocation>
        <location evidence="1">Nucleus</location>
    </subcellularLocation>
</comment>
<feature type="coiled-coil region" evidence="6">
    <location>
        <begin position="166"/>
        <end position="259"/>
    </location>
</feature>
<dbReference type="Proteomes" id="UP000683360">
    <property type="component" value="Unassembled WGS sequence"/>
</dbReference>
<dbReference type="OrthoDB" id="3366661at2759"/>
<dbReference type="PANTHER" id="PTHR15217:SF0">
    <property type="entry name" value="PRE-MRNA-SPLICING REGULATOR WTAP"/>
    <property type="match status" value="1"/>
</dbReference>
<dbReference type="PANTHER" id="PTHR15217">
    <property type="entry name" value="WILMS' TUMOR 1-ASSOCIATING PROTEIN"/>
    <property type="match status" value="1"/>
</dbReference>
<dbReference type="GO" id="GO:0008380">
    <property type="term" value="P:RNA splicing"/>
    <property type="evidence" value="ECO:0007669"/>
    <property type="project" value="UniProtKB-KW"/>
</dbReference>
<organism evidence="8 9">
    <name type="scientific">Mytilus edulis</name>
    <name type="common">Blue mussel</name>
    <dbReference type="NCBI Taxonomy" id="6550"/>
    <lineage>
        <taxon>Eukaryota</taxon>
        <taxon>Metazoa</taxon>
        <taxon>Spiralia</taxon>
        <taxon>Lophotrochozoa</taxon>
        <taxon>Mollusca</taxon>
        <taxon>Bivalvia</taxon>
        <taxon>Autobranchia</taxon>
        <taxon>Pteriomorphia</taxon>
        <taxon>Mytilida</taxon>
        <taxon>Mytiloidea</taxon>
        <taxon>Mytilidae</taxon>
        <taxon>Mytilinae</taxon>
        <taxon>Mytilus</taxon>
    </lineage>
</organism>
<keyword evidence="3" id="KW-0507">mRNA processing</keyword>
<evidence type="ECO:0000313" key="8">
    <source>
        <dbReference type="EMBL" id="CAG2223476.1"/>
    </source>
</evidence>
<sequence length="508" mass="58841">MLKTLPGKPKTKVKVFVNTFLFKIGVWLVERTAKEICFTMANSINVILTGKRVKPDVLTNDPSDKMELHKEKVKFRKKKMSESSASPKRARLDMMALDDMPREELVIRLRDQDKFNGHIYKQIISAPMGGILPPTCTDLQYRTLIKLHCQYRGDGFMVFTDDNTIIRELEEKLHKQQKEAARRENTLVHRLTTKEQELQDYLNQIQEMKQAQTQNTAQLRSLLLDPAVNLVFQRMAKEMDESQEKLKQTQNELSAWKFTPDSQTGKRLMAKCRMLLQENEELGKTINSGRTAKLEGEISLQKTMVQEMKKNQEELDEFLGEVEEDVEGMQSMIYVLQQQLKDSKDQITQLQEDNSRLKQSPSKHSPHKHQSQEYTSHSSEQISIKKEPKDDHESMETDQSETNNDHDMQINHNPSSNQTSSSNPNSPRSHGLVRDYDSSEELSRDWSRSPDQRTHESKDSLYNKTKSKRDVENKTPELDRYSDKDCSNEILRNGVGRTPIKKETLGQV</sequence>
<dbReference type="AlphaFoldDB" id="A0A8S3SP21"/>
<keyword evidence="5" id="KW-0539">Nucleus</keyword>
<feature type="compositionally biased region" description="Basic and acidic residues" evidence="7">
    <location>
        <begin position="468"/>
        <end position="485"/>
    </location>
</feature>
<evidence type="ECO:0000256" key="7">
    <source>
        <dbReference type="SAM" id="MobiDB-lite"/>
    </source>
</evidence>
<evidence type="ECO:0000256" key="6">
    <source>
        <dbReference type="SAM" id="Coils"/>
    </source>
</evidence>
<keyword evidence="6" id="KW-0175">Coiled coil</keyword>
<feature type="compositionally biased region" description="Basic and acidic residues" evidence="7">
    <location>
        <begin position="432"/>
        <end position="461"/>
    </location>
</feature>
<feature type="compositionally biased region" description="Polar residues" evidence="7">
    <location>
        <begin position="373"/>
        <end position="382"/>
    </location>
</feature>
<proteinExistence type="inferred from homology"/>
<feature type="compositionally biased region" description="Low complexity" evidence="7">
    <location>
        <begin position="411"/>
        <end position="429"/>
    </location>
</feature>
<evidence type="ECO:0000313" key="9">
    <source>
        <dbReference type="Proteomes" id="UP000683360"/>
    </source>
</evidence>
<comment type="similarity">
    <text evidence="2">Belongs to the fl(2)d family.</text>
</comment>
<keyword evidence="4" id="KW-0508">mRNA splicing</keyword>
<dbReference type="GO" id="GO:0000381">
    <property type="term" value="P:regulation of alternative mRNA splicing, via spliceosome"/>
    <property type="evidence" value="ECO:0007669"/>
    <property type="project" value="InterPro"/>
</dbReference>
<evidence type="ECO:0000256" key="1">
    <source>
        <dbReference type="ARBA" id="ARBA00004123"/>
    </source>
</evidence>